<dbReference type="GO" id="GO:0015074">
    <property type="term" value="P:DNA integration"/>
    <property type="evidence" value="ECO:0007669"/>
    <property type="project" value="UniProtKB-KW"/>
</dbReference>
<accession>N8WE95</accession>
<gene>
    <name evidence="8" type="ORF">F971_00810</name>
</gene>
<keyword evidence="4" id="KW-0233">DNA recombination</keyword>
<dbReference type="CDD" id="cd00397">
    <property type="entry name" value="DNA_BRE_C"/>
    <property type="match status" value="1"/>
</dbReference>
<dbReference type="EMBL" id="APPC01000012">
    <property type="protein sequence ID" value="ENU93552.1"/>
    <property type="molecule type" value="Genomic_DNA"/>
</dbReference>
<sequence>MSMKTIFGERYFYRKNPRKDSKIPYLVFDFEANLHLPLTHFSAYLSERYAPNTLKTYTYELISFFSWYHNKNFPQNSMFWAREPEQVRNLVSEYLFIKLKCQIRTKENFNLVYLTKGSPKTVGILLAALSSFYNSVVYNKLYKFDNPLVSTQFKLDSNESSLINKSNHPIMPYVSGVTEIKKTKRLTDTYFILTNKEWTPHIVNDNDLPNRIFNAGKKVGWSTRQNLITMLLFETGARISEVCGITLGDWYARGLSNEATSFSKGSSQRRVKFIRWSNNTTKLLRSYFNNERFKCDKKHLKLIDYINLAKEEKINLYDVQIFITNTGTPLKPNVYRDLYWSIACKKTGIILNIHQIRHWYVSKIIEEIQLLNLSNHEYERKVDELIKYMNWKSGRETLKVYEHYFSEKQYALLHDNLHKKLNKQLKSQMCLSDKKNESSYSKTHDIHHINTDDSELDFLWGLGGF</sequence>
<evidence type="ECO:0000313" key="9">
    <source>
        <dbReference type="Proteomes" id="UP000013049"/>
    </source>
</evidence>
<evidence type="ECO:0000259" key="7">
    <source>
        <dbReference type="PROSITE" id="PS51900"/>
    </source>
</evidence>
<dbReference type="InterPro" id="IPR002104">
    <property type="entry name" value="Integrase_catalytic"/>
</dbReference>
<dbReference type="PROSITE" id="PS51900">
    <property type="entry name" value="CB"/>
    <property type="match status" value="1"/>
</dbReference>
<evidence type="ECO:0000256" key="5">
    <source>
        <dbReference type="PROSITE-ProRule" id="PRU01248"/>
    </source>
</evidence>
<dbReference type="Gene3D" id="1.10.150.130">
    <property type="match status" value="1"/>
</dbReference>
<dbReference type="Gene3D" id="1.10.443.10">
    <property type="entry name" value="Intergrase catalytic core"/>
    <property type="match status" value="1"/>
</dbReference>
<dbReference type="InterPro" id="IPR044068">
    <property type="entry name" value="CB"/>
</dbReference>
<dbReference type="Proteomes" id="UP000013049">
    <property type="component" value="Unassembled WGS sequence"/>
</dbReference>
<dbReference type="Pfam" id="PF00589">
    <property type="entry name" value="Phage_integrase"/>
    <property type="match status" value="1"/>
</dbReference>
<keyword evidence="3 5" id="KW-0238">DNA-binding</keyword>
<dbReference type="HOGENOM" id="CLU_587468_0_0_6"/>
<evidence type="ECO:0000313" key="8">
    <source>
        <dbReference type="EMBL" id="ENU93552.1"/>
    </source>
</evidence>
<evidence type="ECO:0000256" key="4">
    <source>
        <dbReference type="ARBA" id="ARBA00023172"/>
    </source>
</evidence>
<dbReference type="AlphaFoldDB" id="N8WE95"/>
<organism evidence="8 9">
    <name type="scientific">Acinetobacter vivianii</name>
    <dbReference type="NCBI Taxonomy" id="1776742"/>
    <lineage>
        <taxon>Bacteria</taxon>
        <taxon>Pseudomonadati</taxon>
        <taxon>Pseudomonadota</taxon>
        <taxon>Gammaproteobacteria</taxon>
        <taxon>Moraxellales</taxon>
        <taxon>Moraxellaceae</taxon>
        <taxon>Acinetobacter</taxon>
    </lineage>
</organism>
<dbReference type="PATRIC" id="fig|1217712.3.peg.772"/>
<dbReference type="RefSeq" id="WP_004775482.1">
    <property type="nucleotide sequence ID" value="NZ_KB849367.1"/>
</dbReference>
<dbReference type="InterPro" id="IPR013762">
    <property type="entry name" value="Integrase-like_cat_sf"/>
</dbReference>
<dbReference type="GO" id="GO:0003677">
    <property type="term" value="F:DNA binding"/>
    <property type="evidence" value="ECO:0007669"/>
    <property type="project" value="UniProtKB-UniRule"/>
</dbReference>
<protein>
    <recommendedName>
        <fullName evidence="10">Tyr recombinase domain-containing protein</fullName>
    </recommendedName>
</protein>
<dbReference type="GO" id="GO:0006310">
    <property type="term" value="P:DNA recombination"/>
    <property type="evidence" value="ECO:0007669"/>
    <property type="project" value="UniProtKB-KW"/>
</dbReference>
<evidence type="ECO:0000256" key="3">
    <source>
        <dbReference type="ARBA" id="ARBA00023125"/>
    </source>
</evidence>
<dbReference type="SUPFAM" id="SSF56349">
    <property type="entry name" value="DNA breaking-rejoining enzymes"/>
    <property type="match status" value="1"/>
</dbReference>
<evidence type="ECO:0000256" key="1">
    <source>
        <dbReference type="ARBA" id="ARBA00008857"/>
    </source>
</evidence>
<dbReference type="PROSITE" id="PS51898">
    <property type="entry name" value="TYR_RECOMBINASE"/>
    <property type="match status" value="1"/>
</dbReference>
<dbReference type="PANTHER" id="PTHR30349:SF41">
    <property type="entry name" value="INTEGRASE_RECOMBINASE PROTEIN MJ0367-RELATED"/>
    <property type="match status" value="1"/>
</dbReference>
<dbReference type="PANTHER" id="PTHR30349">
    <property type="entry name" value="PHAGE INTEGRASE-RELATED"/>
    <property type="match status" value="1"/>
</dbReference>
<evidence type="ECO:0000259" key="6">
    <source>
        <dbReference type="PROSITE" id="PS51898"/>
    </source>
</evidence>
<evidence type="ECO:0000256" key="2">
    <source>
        <dbReference type="ARBA" id="ARBA00022908"/>
    </source>
</evidence>
<dbReference type="eggNOG" id="COG4974">
    <property type="taxonomic scope" value="Bacteria"/>
</dbReference>
<reference evidence="8 9" key="1">
    <citation type="submission" date="2013-02" db="EMBL/GenBank/DDBJ databases">
        <title>The Genome Sequence of Acinetobacter sp. NIPH 758.</title>
        <authorList>
            <consortium name="The Broad Institute Genome Sequencing Platform"/>
            <consortium name="The Broad Institute Genome Sequencing Center for Infectious Disease"/>
            <person name="Cerqueira G."/>
            <person name="Feldgarden M."/>
            <person name="Courvalin P."/>
            <person name="Perichon B."/>
            <person name="Grillot-Courvalin C."/>
            <person name="Clermont D."/>
            <person name="Rocha E."/>
            <person name="Yoon E.-J."/>
            <person name="Nemec A."/>
            <person name="Walker B."/>
            <person name="Young S.K."/>
            <person name="Zeng Q."/>
            <person name="Gargeya S."/>
            <person name="Fitzgerald M."/>
            <person name="Haas B."/>
            <person name="Abouelleil A."/>
            <person name="Alvarado L."/>
            <person name="Arachchi H.M."/>
            <person name="Berlin A.M."/>
            <person name="Chapman S.B."/>
            <person name="Dewar J."/>
            <person name="Goldberg J."/>
            <person name="Griggs A."/>
            <person name="Gujja S."/>
            <person name="Hansen M."/>
            <person name="Howarth C."/>
            <person name="Imamovic A."/>
            <person name="Larimer J."/>
            <person name="McCowan C."/>
            <person name="Murphy C."/>
            <person name="Neiman D."/>
            <person name="Pearson M."/>
            <person name="Priest M."/>
            <person name="Roberts A."/>
            <person name="Saif S."/>
            <person name="Shea T."/>
            <person name="Sisk P."/>
            <person name="Sykes S."/>
            <person name="Wortman J."/>
            <person name="Nusbaum C."/>
            <person name="Birren B."/>
        </authorList>
    </citation>
    <scope>NUCLEOTIDE SEQUENCE [LARGE SCALE GENOMIC DNA]</scope>
    <source>
        <strain evidence="8 9">NIPH 758</strain>
    </source>
</reference>
<name>N8WE95_9GAMM</name>
<evidence type="ECO:0008006" key="10">
    <source>
        <dbReference type="Google" id="ProtNLM"/>
    </source>
</evidence>
<dbReference type="InterPro" id="IPR010998">
    <property type="entry name" value="Integrase_recombinase_N"/>
</dbReference>
<dbReference type="InterPro" id="IPR011010">
    <property type="entry name" value="DNA_brk_join_enz"/>
</dbReference>
<dbReference type="InterPro" id="IPR050090">
    <property type="entry name" value="Tyrosine_recombinase_XerCD"/>
</dbReference>
<comment type="caution">
    <text evidence="8">The sequence shown here is derived from an EMBL/GenBank/DDBJ whole genome shotgun (WGS) entry which is preliminary data.</text>
</comment>
<feature type="domain" description="Tyr recombinase" evidence="6">
    <location>
        <begin position="198"/>
        <end position="414"/>
    </location>
</feature>
<proteinExistence type="inferred from homology"/>
<comment type="similarity">
    <text evidence="1">Belongs to the 'phage' integrase family.</text>
</comment>
<feature type="domain" description="Core-binding (CB)" evidence="7">
    <location>
        <begin position="32"/>
        <end position="137"/>
    </location>
</feature>
<keyword evidence="2" id="KW-0229">DNA integration</keyword>